<dbReference type="PROSITE" id="PS52004">
    <property type="entry name" value="KS3_2"/>
    <property type="match status" value="1"/>
</dbReference>
<evidence type="ECO:0000256" key="6">
    <source>
        <dbReference type="PROSITE-ProRule" id="PRU01363"/>
    </source>
</evidence>
<dbReference type="InterPro" id="IPR001227">
    <property type="entry name" value="Ac_transferase_dom_sf"/>
</dbReference>
<dbReference type="Gene3D" id="3.30.300.30">
    <property type="match status" value="1"/>
</dbReference>
<keyword evidence="4" id="KW-0808">Transferase</keyword>
<dbReference type="InterPro" id="IPR018201">
    <property type="entry name" value="Ketoacyl_synth_AS"/>
</dbReference>
<dbReference type="SUPFAM" id="SSF52777">
    <property type="entry name" value="CoA-dependent acyltransferases"/>
    <property type="match status" value="2"/>
</dbReference>
<name>A7F7R1_SCLS1</name>
<dbReference type="GO" id="GO:0016874">
    <property type="term" value="F:ligase activity"/>
    <property type="evidence" value="ECO:0007669"/>
    <property type="project" value="UniProtKB-KW"/>
</dbReference>
<dbReference type="InterPro" id="IPR006162">
    <property type="entry name" value="Ppantetheine_attach_site"/>
</dbReference>
<sequence length="2282" mass="250779">MDRHHEFPNGEPIAIIGTGCRFPGGASSPSKLWGLLRTPHDLRQDIPPSRFDHQSFRTIIQSKQGYFLSEDHQHFDHHFFNIPPAEAETIDPQHRLLLECVYEALESAGQSITGLQGSSTAVYTGLTASDYTNITTHDHQNIPRYAATSTHNNMISNRVSYFFDWRGPSMTIDTACSSSLVAVHLAVQALRSGEAELAIASGANLLLDPERFIEASNLNMLSPTGRCHMWDRRADGYARGEGIAAIVMKPLRHAIRDGDYVECVIRETGVNQDGRTPGITMPNAQAQLALIEKTYRRAGLDCKNEKDRCQYFEAHGTGTVGDIKEAEAIQTAFFGSETASEHLVKSQPLYVGSLKTVMGHSEGCAGIAGLLKASLSIQNACIPPNFGLESLHPDVQPFCSQLKIPTQLTPWPELELGEPRRASVNSFGFGGTNVHAILEQYIPPPTAAQEASLELQGTVVLPFVFSSNSEQSLATLLQSYAQWLDDHPTANLQELSHVLHSRRSKLAIRTYFSASTIKQLSSKIYERLASVKVDSPTIFGVRTNSSSRQAKILGVFTGQGAHRPAMGKMLLKIPFLRRKFDFLEGILADLPEKDRPTWSLIAKLQDEGQTSDFQRPDISQPLQAALQIVLVDLLRHVGVEFQAVVGHSSGEIAAAYTAGFLDASDAIRIAYYRGLCVQSIITADGLTGAMITAHITAKDADTLTKLPELSGRVSIAAISSPSSVTISGDAEAISVASNILTKTGHSSRPLRVNVGYHSQQMARCADLYRECLTSHDIRVHSPAEGAPVWYSSVEGWGRIKDSNSHQLAATYWTENLLKTVHFSQAVSQIMDSEKACNLGIEIGAVTMLKGAVSDILSSSSTLPDLGRPPAFPYMGVLQNDKDELESISDTLGDDDASTDLLKLVARGTVRVMLGMSTQLVCNPEAVGLSDTPSHVDVDEFYYSFKDFYQGTDGVRQLLSGLKRTPSGCAGSLDSLNPELLREDYSFHPAMLEGMIHSVVATLWLTMSDQQWMPSSHIPTKIDYIAVNPSLSTSVGTRMKTLGISQCERGIIRGSSELITRNTSQIVARLEGVTFASQAVVAKLPQTFPLPPKRPVTVKEDSTIKQKILTTDTKEAAVKYLLSAFIAYLCQALRFSEDDRLGLEDVPLIELGVDSLVALDIRSWFAKEVSFSISVLDVLGGSSALELASNAVEKMCHRQPPNGSKALNVSFYYHFIGPLRMPDLKAAVLTMGERHEALRTCYFVQGSRPMQGIMVKSRLVLEHKAISGKEDVDTEFTQLKNHIYDLHHGDTMKMLLLQESSTSNYLLFGYHHLTMDGYSFQQVFLPELEKLYCGESLSPCIRQFREHSQMEHDALQNGDLSAEIAYWKTQFQELPPVLPLFPMSRTTSRKNLSQYDYSQVELVINAATTARVRKVAQSLQSSPFHVYVTVLQVLLTKLLGIDDFCIGIADANRVDEKDAGVIGLYLNFLPLRFQRNREQLFSEAVKVTRTTAYNAMANSQLPFDALLKELHVPRSAKYAPLFQVFANYRSARVEKGSFADLQGRSHDVQLTKAAYDLGLDIGEGVDGKTQIVFMLQASLYSESDAEMIQRSYSHLLESLTLQPDKVIEDFTAYHPQDIQSALDLGRGEVIPSEWPETLLHRVDIMAQSRGFDVAVKDSNDSLTYAELERRSNNIAQELLKQGLCPGDRVAIFQEPSVDWVCSVLAIMRVAAIYVPLDLRNPISRLKIIVSISNAAIILVHNATLADVKNLEFTPDKVVNISAVHAATPLDSTEHTSMNNSRADSPAVILFTSGSTGTPKGITLTHASLRCAIESHVVAMRLSDREVVLQHSAYSFDISLAQIFMGISTGGTVYVASKTQRGDPVALAKLLQAEKISYFIGTSSENLAIIRYGAEFLSQNTSWKYASCGGEPFIEALRQEFRNISLPQLRVFNVYGPAEATIAATLVEVLYQDDPLHSQTEQIGNQITSIGFPLPNYSLCVVDDNLDPVAAGVSGELLIGGGGVATGYLENEKLSRERFIPDRYGSSEFQAQGWYTLFRTGDRARLQADGSFIFEGRVDGDTLIKLRGLRIDLGDIESTIFTTANGKLSEVAVSLRGEPQFLVGHVVLSPMFAASDLDIDSFLEELLLKLPLAMYMKPAMLIPVDSLPMTIHGKRDRKAIATLPLGMDDEDNRLGDVEDLDSVTTEDLTETEERLKNIWLAILPAEAVSARQRQVPNGQGKKKNSDAIHSHTDFFAVGGNSLLLAQLQAEIKKEFGVMLPIKLLMEVCTEGLGELADMVEAAEA</sequence>
<dbReference type="InterPro" id="IPR049900">
    <property type="entry name" value="PKS_mFAS_DH"/>
</dbReference>
<dbReference type="InterPro" id="IPR045851">
    <property type="entry name" value="AMP-bd_C_sf"/>
</dbReference>
<protein>
    <submittedName>
        <fullName evidence="10">Uncharacterized protein</fullName>
    </submittedName>
</protein>
<dbReference type="InterPro" id="IPR014031">
    <property type="entry name" value="Ketoacyl_synth_C"/>
</dbReference>
<dbReference type="InterPro" id="IPR016039">
    <property type="entry name" value="Thiolase-like"/>
</dbReference>
<dbReference type="Gene3D" id="3.40.50.12780">
    <property type="entry name" value="N-terminal domain of ligase-like"/>
    <property type="match status" value="1"/>
</dbReference>
<evidence type="ECO:0000256" key="1">
    <source>
        <dbReference type="ARBA" id="ARBA00022450"/>
    </source>
</evidence>
<dbReference type="SMART" id="SM00825">
    <property type="entry name" value="PKS_KS"/>
    <property type="match status" value="1"/>
</dbReference>
<dbReference type="EMBL" id="CH476646">
    <property type="protein sequence ID" value="EDN98782.1"/>
    <property type="molecule type" value="Genomic_DNA"/>
</dbReference>
<dbReference type="PANTHER" id="PTHR45681:SF6">
    <property type="entry name" value="POLYKETIDE SYNTHASE 37"/>
    <property type="match status" value="1"/>
</dbReference>
<dbReference type="KEGG" id="ssl:SS1G_13641"/>
<dbReference type="CDD" id="cd19532">
    <property type="entry name" value="C_PKS-NRPS"/>
    <property type="match status" value="1"/>
</dbReference>
<feature type="domain" description="Carrier" evidence="7">
    <location>
        <begin position="2184"/>
        <end position="2282"/>
    </location>
</feature>
<dbReference type="SMART" id="SM00827">
    <property type="entry name" value="PKS_AT"/>
    <property type="match status" value="1"/>
</dbReference>
<dbReference type="PROSITE" id="PS00012">
    <property type="entry name" value="PHOSPHOPANTETHEINE"/>
    <property type="match status" value="1"/>
</dbReference>
<dbReference type="PROSITE" id="PS00606">
    <property type="entry name" value="KS3_1"/>
    <property type="match status" value="1"/>
</dbReference>
<dbReference type="Proteomes" id="UP000001312">
    <property type="component" value="Unassembled WGS sequence"/>
</dbReference>
<dbReference type="Pfam" id="PF00109">
    <property type="entry name" value="ketoacyl-synt"/>
    <property type="match status" value="1"/>
</dbReference>
<dbReference type="PANTHER" id="PTHR45681">
    <property type="entry name" value="POLYKETIDE SYNTHASE 44-RELATED"/>
    <property type="match status" value="1"/>
</dbReference>
<dbReference type="InterPro" id="IPR009081">
    <property type="entry name" value="PP-bd_ACP"/>
</dbReference>
<dbReference type="SUPFAM" id="SSF53901">
    <property type="entry name" value="Thiolase-like"/>
    <property type="match status" value="1"/>
</dbReference>
<dbReference type="GO" id="GO:0006633">
    <property type="term" value="P:fatty acid biosynthetic process"/>
    <property type="evidence" value="ECO:0000318"/>
    <property type="project" value="GO_Central"/>
</dbReference>
<dbReference type="SMART" id="SM00823">
    <property type="entry name" value="PKS_PP"/>
    <property type="match status" value="1"/>
</dbReference>
<dbReference type="Gene3D" id="3.10.129.110">
    <property type="entry name" value="Polyketide synthase dehydratase"/>
    <property type="match status" value="1"/>
</dbReference>
<evidence type="ECO:0000256" key="4">
    <source>
        <dbReference type="ARBA" id="ARBA00022679"/>
    </source>
</evidence>
<dbReference type="InParanoid" id="A7F7R1"/>
<dbReference type="Pfam" id="PF00698">
    <property type="entry name" value="Acyl_transf_1"/>
    <property type="match status" value="1"/>
</dbReference>
<keyword evidence="5" id="KW-0012">Acyltransferase</keyword>
<dbReference type="Pfam" id="PF00550">
    <property type="entry name" value="PP-binding"/>
    <property type="match status" value="2"/>
</dbReference>
<dbReference type="Gene3D" id="3.40.366.10">
    <property type="entry name" value="Malonyl-Coenzyme A Acyl Carrier Protein, domain 2"/>
    <property type="match status" value="1"/>
</dbReference>
<dbReference type="InterPro" id="IPR016036">
    <property type="entry name" value="Malonyl_transacylase_ACP-bd"/>
</dbReference>
<dbReference type="Gene3D" id="3.30.559.10">
    <property type="entry name" value="Chloramphenicol acetyltransferase-like domain"/>
    <property type="match status" value="1"/>
</dbReference>
<dbReference type="InterPro" id="IPR001242">
    <property type="entry name" value="Condensation_dom"/>
</dbReference>
<dbReference type="PROSITE" id="PS50075">
    <property type="entry name" value="CARRIER"/>
    <property type="match status" value="1"/>
</dbReference>
<dbReference type="SUPFAM" id="SSF47336">
    <property type="entry name" value="ACP-like"/>
    <property type="match status" value="2"/>
</dbReference>
<reference evidence="11" key="1">
    <citation type="journal article" date="2011" name="PLoS Genet.">
        <title>Genomic analysis of the necrotrophic fungal pathogens Sclerotinia sclerotiorum and Botrytis cinerea.</title>
        <authorList>
            <person name="Amselem J."/>
            <person name="Cuomo C.A."/>
            <person name="van Kan J.A."/>
            <person name="Viaud M."/>
            <person name="Benito E.P."/>
            <person name="Couloux A."/>
            <person name="Coutinho P.M."/>
            <person name="de Vries R.P."/>
            <person name="Dyer P.S."/>
            <person name="Fillinger S."/>
            <person name="Fournier E."/>
            <person name="Gout L."/>
            <person name="Hahn M."/>
            <person name="Kohn L."/>
            <person name="Lapalu N."/>
            <person name="Plummer K.M."/>
            <person name="Pradier J.M."/>
            <person name="Quevillon E."/>
            <person name="Sharon A."/>
            <person name="Simon A."/>
            <person name="ten Have A."/>
            <person name="Tudzynski B."/>
            <person name="Tudzynski P."/>
            <person name="Wincker P."/>
            <person name="Andrew M."/>
            <person name="Anthouard V."/>
            <person name="Beever R.E."/>
            <person name="Beffa R."/>
            <person name="Benoit I."/>
            <person name="Bouzid O."/>
            <person name="Brault B."/>
            <person name="Chen Z."/>
            <person name="Choquer M."/>
            <person name="Collemare J."/>
            <person name="Cotton P."/>
            <person name="Danchin E.G."/>
            <person name="Da Silva C."/>
            <person name="Gautier A."/>
            <person name="Giraud C."/>
            <person name="Giraud T."/>
            <person name="Gonzalez C."/>
            <person name="Grossetete S."/>
            <person name="Guldener U."/>
            <person name="Henrissat B."/>
            <person name="Howlett B.J."/>
            <person name="Kodira C."/>
            <person name="Kretschmer M."/>
            <person name="Lappartient A."/>
            <person name="Leroch M."/>
            <person name="Levis C."/>
            <person name="Mauceli E."/>
            <person name="Neuveglise C."/>
            <person name="Oeser B."/>
            <person name="Pearson M."/>
            <person name="Poulain J."/>
            <person name="Poussereau N."/>
            <person name="Quesneville H."/>
            <person name="Rascle C."/>
            <person name="Schumacher J."/>
            <person name="Segurens B."/>
            <person name="Sexton A."/>
            <person name="Silva E."/>
            <person name="Sirven C."/>
            <person name="Soanes D.M."/>
            <person name="Talbot N.J."/>
            <person name="Templeton M."/>
            <person name="Yandava C."/>
            <person name="Yarden O."/>
            <person name="Zeng Q."/>
            <person name="Rollins J.A."/>
            <person name="Lebrun M.H."/>
            <person name="Dickman M."/>
        </authorList>
    </citation>
    <scope>NUCLEOTIDE SEQUENCE [LARGE SCALE GENOMIC DNA]</scope>
    <source>
        <strain evidence="11">ATCC 18683 / 1980 / Ss-1</strain>
    </source>
</reference>
<dbReference type="SUPFAM" id="SSF56801">
    <property type="entry name" value="Acetyl-CoA synthetase-like"/>
    <property type="match status" value="1"/>
</dbReference>
<keyword evidence="2" id="KW-0597">Phosphoprotein</keyword>
<evidence type="ECO:0000256" key="2">
    <source>
        <dbReference type="ARBA" id="ARBA00022553"/>
    </source>
</evidence>
<comment type="caution">
    <text evidence="6">Lacks conserved residue(s) required for the propagation of feature annotation.</text>
</comment>
<dbReference type="InterPro" id="IPR014030">
    <property type="entry name" value="Ketoacyl_synth_N"/>
</dbReference>
<evidence type="ECO:0000313" key="10">
    <source>
        <dbReference type="EMBL" id="EDN98782.1"/>
    </source>
</evidence>
<dbReference type="InterPro" id="IPR032821">
    <property type="entry name" value="PKS_assoc"/>
</dbReference>
<evidence type="ECO:0000259" key="8">
    <source>
        <dbReference type="PROSITE" id="PS52004"/>
    </source>
</evidence>
<dbReference type="InterPro" id="IPR014043">
    <property type="entry name" value="Acyl_transferase_dom"/>
</dbReference>
<evidence type="ECO:0000256" key="3">
    <source>
        <dbReference type="ARBA" id="ARBA00022598"/>
    </source>
</evidence>
<proteinExistence type="predicted"/>
<keyword evidence="1" id="KW-0596">Phosphopantetheine</keyword>
<dbReference type="GO" id="GO:0031177">
    <property type="term" value="F:phosphopantetheine binding"/>
    <property type="evidence" value="ECO:0007669"/>
    <property type="project" value="InterPro"/>
</dbReference>
<dbReference type="Pfam" id="PF00668">
    <property type="entry name" value="Condensation"/>
    <property type="match status" value="1"/>
</dbReference>
<dbReference type="CDD" id="cd00833">
    <property type="entry name" value="PKS"/>
    <property type="match status" value="1"/>
</dbReference>
<dbReference type="SUPFAM" id="SSF55048">
    <property type="entry name" value="Probable ACP-binding domain of malonyl-CoA ACP transacylase"/>
    <property type="match status" value="1"/>
</dbReference>
<feature type="region of interest" description="N-terminal hotdog fold" evidence="6">
    <location>
        <begin position="770"/>
        <end position="916"/>
    </location>
</feature>
<dbReference type="Pfam" id="PF00501">
    <property type="entry name" value="AMP-binding"/>
    <property type="match status" value="1"/>
</dbReference>
<dbReference type="Gene3D" id="1.10.1200.10">
    <property type="entry name" value="ACP-like"/>
    <property type="match status" value="1"/>
</dbReference>
<keyword evidence="3" id="KW-0436">Ligase</keyword>
<evidence type="ECO:0000259" key="9">
    <source>
        <dbReference type="PROSITE" id="PS52019"/>
    </source>
</evidence>
<keyword evidence="11" id="KW-1185">Reference proteome</keyword>
<dbReference type="InterPro" id="IPR020845">
    <property type="entry name" value="AMP-binding_CS"/>
</dbReference>
<dbReference type="InterPro" id="IPR020806">
    <property type="entry name" value="PKS_PP-bd"/>
</dbReference>
<dbReference type="InterPro" id="IPR050444">
    <property type="entry name" value="Polyketide_Synthase"/>
</dbReference>
<dbReference type="InterPro" id="IPR042099">
    <property type="entry name" value="ANL_N_sf"/>
</dbReference>
<dbReference type="InterPro" id="IPR020841">
    <property type="entry name" value="PKS_Beta-ketoAc_synthase_dom"/>
</dbReference>
<dbReference type="SUPFAM" id="SSF52151">
    <property type="entry name" value="FabD/lysophospholipase-like"/>
    <property type="match status" value="1"/>
</dbReference>
<dbReference type="InterPro" id="IPR023213">
    <property type="entry name" value="CAT-like_dom_sf"/>
</dbReference>
<accession>A7F7R1</accession>
<dbReference type="PROSITE" id="PS00455">
    <property type="entry name" value="AMP_BINDING"/>
    <property type="match status" value="1"/>
</dbReference>
<dbReference type="GeneID" id="5481479"/>
<dbReference type="Gene3D" id="3.40.47.10">
    <property type="match status" value="1"/>
</dbReference>
<dbReference type="Gene3D" id="3.30.559.30">
    <property type="entry name" value="Nonribosomal peptide synthetase, condensation domain"/>
    <property type="match status" value="1"/>
</dbReference>
<dbReference type="CDD" id="cd05930">
    <property type="entry name" value="A_NRPS"/>
    <property type="match status" value="1"/>
</dbReference>
<organism evidence="10 11">
    <name type="scientific">Sclerotinia sclerotiorum (strain ATCC 18683 / 1980 / Ss-1)</name>
    <name type="common">White mold</name>
    <name type="synonym">Whetzelinia sclerotiorum</name>
    <dbReference type="NCBI Taxonomy" id="665079"/>
    <lineage>
        <taxon>Eukaryota</taxon>
        <taxon>Fungi</taxon>
        <taxon>Dikarya</taxon>
        <taxon>Ascomycota</taxon>
        <taxon>Pezizomycotina</taxon>
        <taxon>Leotiomycetes</taxon>
        <taxon>Helotiales</taxon>
        <taxon>Sclerotiniaceae</taxon>
        <taxon>Sclerotinia</taxon>
    </lineage>
</organism>
<feature type="domain" description="Ketosynthase family 3 (KS3)" evidence="8">
    <location>
        <begin position="10"/>
        <end position="440"/>
    </location>
</feature>
<evidence type="ECO:0000259" key="7">
    <source>
        <dbReference type="PROSITE" id="PS50075"/>
    </source>
</evidence>
<feature type="region of interest" description="C-terminal hotdog fold" evidence="6">
    <location>
        <begin position="931"/>
        <end position="1083"/>
    </location>
</feature>
<dbReference type="InterPro" id="IPR036736">
    <property type="entry name" value="ACP-like_sf"/>
</dbReference>
<dbReference type="InterPro" id="IPR042104">
    <property type="entry name" value="PKS_dehydratase_sf"/>
</dbReference>
<evidence type="ECO:0000313" key="11">
    <source>
        <dbReference type="Proteomes" id="UP000001312"/>
    </source>
</evidence>
<gene>
    <name evidence="10" type="ORF">SS1G_13641</name>
</gene>
<dbReference type="Pfam" id="PF02801">
    <property type="entry name" value="Ketoacyl-synt_C"/>
    <property type="match status" value="1"/>
</dbReference>
<dbReference type="InterPro" id="IPR000873">
    <property type="entry name" value="AMP-dep_synth/lig_dom"/>
</dbReference>
<dbReference type="RefSeq" id="XP_001585402.1">
    <property type="nucleotide sequence ID" value="XM_001585352.1"/>
</dbReference>
<feature type="domain" description="PKS/mFAS DH" evidence="9">
    <location>
        <begin position="770"/>
        <end position="1083"/>
    </location>
</feature>
<evidence type="ECO:0000256" key="5">
    <source>
        <dbReference type="ARBA" id="ARBA00023315"/>
    </source>
</evidence>
<dbReference type="Pfam" id="PF16197">
    <property type="entry name" value="KAsynt_C_assoc"/>
    <property type="match status" value="1"/>
</dbReference>
<dbReference type="PROSITE" id="PS52019">
    <property type="entry name" value="PKS_MFAS_DH"/>
    <property type="match status" value="1"/>
</dbReference>
<dbReference type="InterPro" id="IPR016035">
    <property type="entry name" value="Acyl_Trfase/lysoPLipase"/>
</dbReference>
<dbReference type="GO" id="GO:0004315">
    <property type="term" value="F:3-oxoacyl-[acyl-carrier-protein] synthase activity"/>
    <property type="evidence" value="ECO:0007669"/>
    <property type="project" value="InterPro"/>
</dbReference>